<evidence type="ECO:0000313" key="4">
    <source>
        <dbReference type="EMBL" id="XBH08833.1"/>
    </source>
</evidence>
<gene>
    <name evidence="5" type="primary">hpnE</name>
    <name evidence="4" type="ORF">P4G45_10025</name>
    <name evidence="5" type="ORF">P8936_10050</name>
</gene>
<dbReference type="NCBIfam" id="TIGR03467">
    <property type="entry name" value="HpnE"/>
    <property type="match status" value="1"/>
</dbReference>
<accession>A0AAU7D440</accession>
<protein>
    <submittedName>
        <fullName evidence="5">Hydroxysqualene dehydroxylase HpnE</fullName>
        <ecNumber evidence="5">1.17.8.1</ecNumber>
    </submittedName>
</protein>
<dbReference type="InterPro" id="IPR050464">
    <property type="entry name" value="Zeta_carotene_desat/Oxidored"/>
</dbReference>
<sequence length="466" mass="51006">MSDPGNQDAIVIGAGVAGLAAAVALADAGATVTVLERRPYIGGRAYSYEHPALSETIDSQHVVLGCCTNILDLCRQAGMSDTIRWYDELTFLEPGGRRSLLRPGNLPAPAHQAISFLRAPMLSLRDKVAIASGLARFLHGYPANDTESFASWLSRTGQTQRAIRHFWEPVVVGALNDGFERCSVKYAGKVFHESFLRSAPAGRLGIPAAPLSEFFAPIAELARRKGVAINLKSGVEGIEQTSEKNWLVKAGGEVYTTSSVILATDFRQTKNLLAGLKSSIGRNTTLNEDFDKFIPAPITTVHLWYDGDVVDIDHAVLLDTRIQWMFAKSRIRRWAAERGSYLELVISASWSELEMGREQILTSALQELELFFPAAKTAKLVKSGVLKEARATFSVIPGLDRFRPNQTTEWPGLYLAGDWTATEWPSTMEGAVRSGRLAAGALMGNPDRFMSPEAPAQGLMRWLSRQ</sequence>
<accession>A0AAU7CV22</accession>
<dbReference type="InterPro" id="IPR017830">
    <property type="entry name" value="SQase_HpnE"/>
</dbReference>
<dbReference type="InterPro" id="IPR001613">
    <property type="entry name" value="Flavin_amine_oxidase"/>
</dbReference>
<dbReference type="KEGG" id="epl:P4G45_10025"/>
<dbReference type="EMBL" id="CP121195">
    <property type="protein sequence ID" value="XBH12054.1"/>
    <property type="molecule type" value="Genomic_DNA"/>
</dbReference>
<dbReference type="PRINTS" id="PR00757">
    <property type="entry name" value="AMINEOXDASEF"/>
</dbReference>
<keyword evidence="2 5" id="KW-0560">Oxidoreductase</keyword>
<name>A0AAU7D440_9BACT</name>
<proteinExistence type="predicted"/>
<dbReference type="Gene3D" id="3.50.50.60">
    <property type="entry name" value="FAD/NAD(P)-binding domain"/>
    <property type="match status" value="1"/>
</dbReference>
<dbReference type="GO" id="GO:0016491">
    <property type="term" value="F:oxidoreductase activity"/>
    <property type="evidence" value="ECO:0007669"/>
    <property type="project" value="UniProtKB-KW"/>
</dbReference>
<dbReference type="EMBL" id="CP121194">
    <property type="protein sequence ID" value="XBH08833.1"/>
    <property type="molecule type" value="Genomic_DNA"/>
</dbReference>
<evidence type="ECO:0000313" key="5">
    <source>
        <dbReference type="EMBL" id="XBH12054.1"/>
    </source>
</evidence>
<dbReference type="PANTHER" id="PTHR42923:SF47">
    <property type="entry name" value="BLR3003 PROTEIN"/>
    <property type="match status" value="1"/>
</dbReference>
<dbReference type="PANTHER" id="PTHR42923">
    <property type="entry name" value="PROTOPORPHYRINOGEN OXIDASE"/>
    <property type="match status" value="1"/>
</dbReference>
<dbReference type="InterPro" id="IPR002937">
    <property type="entry name" value="Amino_oxidase"/>
</dbReference>
<comment type="cofactor">
    <cofactor evidence="1">
        <name>FAD</name>
        <dbReference type="ChEBI" id="CHEBI:57692"/>
    </cofactor>
</comment>
<dbReference type="Pfam" id="PF01593">
    <property type="entry name" value="Amino_oxidase"/>
    <property type="match status" value="1"/>
</dbReference>
<dbReference type="EC" id="1.17.8.1" evidence="5"/>
<evidence type="ECO:0000256" key="1">
    <source>
        <dbReference type="ARBA" id="ARBA00001974"/>
    </source>
</evidence>
<dbReference type="SUPFAM" id="SSF51905">
    <property type="entry name" value="FAD/NAD(P)-binding domain"/>
    <property type="match status" value="1"/>
</dbReference>
<organism evidence="5">
    <name type="scientific">Edaphobacter paludis</name>
    <dbReference type="NCBI Taxonomy" id="3035702"/>
    <lineage>
        <taxon>Bacteria</taxon>
        <taxon>Pseudomonadati</taxon>
        <taxon>Acidobacteriota</taxon>
        <taxon>Terriglobia</taxon>
        <taxon>Terriglobales</taxon>
        <taxon>Acidobacteriaceae</taxon>
        <taxon>Edaphobacter</taxon>
    </lineage>
</organism>
<evidence type="ECO:0000256" key="2">
    <source>
        <dbReference type="ARBA" id="ARBA00023002"/>
    </source>
</evidence>
<reference evidence="5" key="1">
    <citation type="submission" date="2023-03" db="EMBL/GenBank/DDBJ databases">
        <title>Edaphobacter sp.</title>
        <authorList>
            <person name="Huber K.J."/>
            <person name="Papendorf J."/>
            <person name="Pilke C."/>
            <person name="Bunk B."/>
            <person name="Sproeer C."/>
            <person name="Pester M."/>
        </authorList>
    </citation>
    <scope>NUCLEOTIDE SEQUENCE</scope>
    <source>
        <strain evidence="4">DSM 109919</strain>
        <strain evidence="5">DSM 109920</strain>
    </source>
</reference>
<dbReference type="RefSeq" id="WP_348266343.1">
    <property type="nucleotide sequence ID" value="NZ_CP121194.1"/>
</dbReference>
<dbReference type="InterPro" id="IPR036188">
    <property type="entry name" value="FAD/NAD-bd_sf"/>
</dbReference>
<evidence type="ECO:0000259" key="3">
    <source>
        <dbReference type="Pfam" id="PF01593"/>
    </source>
</evidence>
<feature type="domain" description="Amine oxidase" evidence="3">
    <location>
        <begin position="16"/>
        <end position="442"/>
    </location>
</feature>
<dbReference type="AlphaFoldDB" id="A0AAU7D440"/>